<dbReference type="PANTHER" id="PTHR33390:SF1">
    <property type="entry name" value="STRESS UP-REGULATED NOD 19 PROTEIN"/>
    <property type="match status" value="1"/>
</dbReference>
<dbReference type="EMBL" id="KQ483472">
    <property type="protein sequence ID" value="KYP49631.1"/>
    <property type="molecule type" value="Genomic_DNA"/>
</dbReference>
<gene>
    <name evidence="1" type="ORF">KK1_028602</name>
</gene>
<name>A0A151S4G5_CAJCA</name>
<dbReference type="STRING" id="3821.A0A151S4G5"/>
<dbReference type="PANTHER" id="PTHR33390">
    <property type="entry name" value="STRESS UP-REGULATED NOD 19 PROTEIN"/>
    <property type="match status" value="1"/>
</dbReference>
<dbReference type="Gramene" id="C.cajan_26658.t">
    <property type="protein sequence ID" value="C.cajan_26658.t"/>
    <property type="gene ID" value="C.cajan_26658"/>
</dbReference>
<dbReference type="Proteomes" id="UP000075243">
    <property type="component" value="Unassembled WGS sequence"/>
</dbReference>
<dbReference type="OMA" id="CIHTHEA"/>
<organism evidence="1 2">
    <name type="scientific">Cajanus cajan</name>
    <name type="common">Pigeon pea</name>
    <name type="synonym">Cajanus indicus</name>
    <dbReference type="NCBI Taxonomy" id="3821"/>
    <lineage>
        <taxon>Eukaryota</taxon>
        <taxon>Viridiplantae</taxon>
        <taxon>Streptophyta</taxon>
        <taxon>Embryophyta</taxon>
        <taxon>Tracheophyta</taxon>
        <taxon>Spermatophyta</taxon>
        <taxon>Magnoliopsida</taxon>
        <taxon>eudicotyledons</taxon>
        <taxon>Gunneridae</taxon>
        <taxon>Pentapetalae</taxon>
        <taxon>rosids</taxon>
        <taxon>fabids</taxon>
        <taxon>Fabales</taxon>
        <taxon>Fabaceae</taxon>
        <taxon>Papilionoideae</taxon>
        <taxon>50 kb inversion clade</taxon>
        <taxon>NPAAA clade</taxon>
        <taxon>indigoferoid/millettioid clade</taxon>
        <taxon>Phaseoleae</taxon>
        <taxon>Cajanus</taxon>
    </lineage>
</organism>
<dbReference type="AlphaFoldDB" id="A0A151S4G5"/>
<sequence length="150" mass="16277">MIPQHDCQIEYEVKSCSTGQNDGNGCVDVKRTIIPMQKGGYVIYGVAHMHAGAAGSTLYGQNGRVICSSTPSYGKGKEAGNEEGYVVGMSTCYPRPGSVKIIDGETLTLETNYSSNRGHTGAMGLFHLFVAEQLPYQHLKHFARSSSFFF</sequence>
<dbReference type="Pfam" id="PF07712">
    <property type="entry name" value="SURNod19"/>
    <property type="match status" value="1"/>
</dbReference>
<dbReference type="InterPro" id="IPR011692">
    <property type="entry name" value="Stress_up-reg_Nod19"/>
</dbReference>
<evidence type="ECO:0008006" key="3">
    <source>
        <dbReference type="Google" id="ProtNLM"/>
    </source>
</evidence>
<evidence type="ECO:0000313" key="1">
    <source>
        <dbReference type="EMBL" id="KYP49631.1"/>
    </source>
</evidence>
<protein>
    <recommendedName>
        <fullName evidence="3">Stress up-regulated Nod 19 protein</fullName>
    </recommendedName>
</protein>
<reference evidence="1" key="1">
    <citation type="journal article" date="2012" name="Nat. Biotechnol.">
        <title>Draft genome sequence of pigeonpea (Cajanus cajan), an orphan legume crop of resource-poor farmers.</title>
        <authorList>
            <person name="Varshney R.K."/>
            <person name="Chen W."/>
            <person name="Li Y."/>
            <person name="Bharti A.K."/>
            <person name="Saxena R.K."/>
            <person name="Schlueter J.A."/>
            <person name="Donoghue M.T."/>
            <person name="Azam S."/>
            <person name="Fan G."/>
            <person name="Whaley A.M."/>
            <person name="Farmer A.D."/>
            <person name="Sheridan J."/>
            <person name="Iwata A."/>
            <person name="Tuteja R."/>
            <person name="Penmetsa R.V."/>
            <person name="Wu W."/>
            <person name="Upadhyaya H.D."/>
            <person name="Yang S.P."/>
            <person name="Shah T."/>
            <person name="Saxena K.B."/>
            <person name="Michael T."/>
            <person name="McCombie W.R."/>
            <person name="Yang B."/>
            <person name="Zhang G."/>
            <person name="Yang H."/>
            <person name="Wang J."/>
            <person name="Spillane C."/>
            <person name="Cook D.R."/>
            <person name="May G.D."/>
            <person name="Xu X."/>
            <person name="Jackson S.A."/>
        </authorList>
    </citation>
    <scope>NUCLEOTIDE SEQUENCE [LARGE SCALE GENOMIC DNA]</scope>
</reference>
<accession>A0A151S4G5</accession>
<evidence type="ECO:0000313" key="2">
    <source>
        <dbReference type="Proteomes" id="UP000075243"/>
    </source>
</evidence>
<keyword evidence="2" id="KW-1185">Reference proteome</keyword>
<proteinExistence type="predicted"/>